<protein>
    <submittedName>
        <fullName evidence="1">Uncharacterized protein</fullName>
    </submittedName>
</protein>
<reference evidence="2" key="1">
    <citation type="journal article" date="2020" name="Nat. Commun.">
        <title>Genome sequence of the cluster root forming white lupin.</title>
        <authorList>
            <person name="Hufnagel B."/>
            <person name="Marques A."/>
            <person name="Soriano A."/>
            <person name="Marques L."/>
            <person name="Divol F."/>
            <person name="Doumas P."/>
            <person name="Sallet E."/>
            <person name="Mancinotti D."/>
            <person name="Carrere S."/>
            <person name="Marande W."/>
            <person name="Arribat S."/>
            <person name="Keller J."/>
            <person name="Huneau C."/>
            <person name="Blein T."/>
            <person name="Aime D."/>
            <person name="Laguerre M."/>
            <person name="Taylor J."/>
            <person name="Schubert V."/>
            <person name="Nelson M."/>
            <person name="Geu-Flores F."/>
            <person name="Crespi M."/>
            <person name="Gallardo-Guerrero K."/>
            <person name="Delaux P.-M."/>
            <person name="Salse J."/>
            <person name="Berges H."/>
            <person name="Guyot R."/>
            <person name="Gouzy J."/>
            <person name="Peret B."/>
        </authorList>
    </citation>
    <scope>NUCLEOTIDE SEQUENCE [LARGE SCALE GENOMIC DNA]</scope>
    <source>
        <strain evidence="2">cv. Amiga</strain>
    </source>
</reference>
<dbReference type="EMBL" id="WOCE01000027">
    <property type="protein sequence ID" value="KAE9584434.1"/>
    <property type="molecule type" value="Genomic_DNA"/>
</dbReference>
<proteinExistence type="predicted"/>
<name>A0A6A4NA78_LUPAL</name>
<comment type="caution">
    <text evidence="1">The sequence shown here is derived from an EMBL/GenBank/DDBJ whole genome shotgun (WGS) entry which is preliminary data.</text>
</comment>
<sequence>MRVILPHITLHIPSSVSFIYLAPQYLHQGNLFAYKPLDTGIHNPHRQGRKSQIILQFYLIGLNHMRWIPNIFSQLRHMKHIVEIRQQWRQSNPICYRPNPLQYLKGSNKSRSQLWEE</sequence>
<dbReference type="AlphaFoldDB" id="A0A6A4NA78"/>
<gene>
    <name evidence="1" type="ORF">Lalb_Chr00c02g0404091</name>
</gene>
<organism evidence="1 2">
    <name type="scientific">Lupinus albus</name>
    <name type="common">White lupine</name>
    <name type="synonym">Lupinus termis</name>
    <dbReference type="NCBI Taxonomy" id="3870"/>
    <lineage>
        <taxon>Eukaryota</taxon>
        <taxon>Viridiplantae</taxon>
        <taxon>Streptophyta</taxon>
        <taxon>Embryophyta</taxon>
        <taxon>Tracheophyta</taxon>
        <taxon>Spermatophyta</taxon>
        <taxon>Magnoliopsida</taxon>
        <taxon>eudicotyledons</taxon>
        <taxon>Gunneridae</taxon>
        <taxon>Pentapetalae</taxon>
        <taxon>rosids</taxon>
        <taxon>fabids</taxon>
        <taxon>Fabales</taxon>
        <taxon>Fabaceae</taxon>
        <taxon>Papilionoideae</taxon>
        <taxon>50 kb inversion clade</taxon>
        <taxon>genistoids sensu lato</taxon>
        <taxon>core genistoids</taxon>
        <taxon>Genisteae</taxon>
        <taxon>Lupinus</taxon>
    </lineage>
</organism>
<keyword evidence="2" id="KW-1185">Reference proteome</keyword>
<dbReference type="Proteomes" id="UP000447434">
    <property type="component" value="Unassembled WGS sequence"/>
</dbReference>
<accession>A0A6A4NA78</accession>
<evidence type="ECO:0000313" key="2">
    <source>
        <dbReference type="Proteomes" id="UP000447434"/>
    </source>
</evidence>
<evidence type="ECO:0000313" key="1">
    <source>
        <dbReference type="EMBL" id="KAE9584434.1"/>
    </source>
</evidence>